<gene>
    <name evidence="1" type="ORF">SAMN05444955_10577</name>
</gene>
<sequence>MPSLCIGRGCYGVGETFIHGRFHLAFYFGLSPFEKAKPRSGEGFSLFPIRYRTFGGLLSDPDTLRMAARSHTADTTSL</sequence>
<protein>
    <submittedName>
        <fullName evidence="1">Uncharacterized protein</fullName>
    </submittedName>
</protein>
<keyword evidence="2" id="KW-1185">Reference proteome</keyword>
<organism evidence="1 2">
    <name type="scientific">Lihuaxuella thermophila</name>
    <dbReference type="NCBI Taxonomy" id="1173111"/>
    <lineage>
        <taxon>Bacteria</taxon>
        <taxon>Bacillati</taxon>
        <taxon>Bacillota</taxon>
        <taxon>Bacilli</taxon>
        <taxon>Bacillales</taxon>
        <taxon>Thermoactinomycetaceae</taxon>
        <taxon>Lihuaxuella</taxon>
    </lineage>
</organism>
<dbReference type="EMBL" id="FOCQ01000005">
    <property type="protein sequence ID" value="SEN04178.1"/>
    <property type="molecule type" value="Genomic_DNA"/>
</dbReference>
<dbReference type="Proteomes" id="UP000199695">
    <property type="component" value="Unassembled WGS sequence"/>
</dbReference>
<evidence type="ECO:0000313" key="2">
    <source>
        <dbReference type="Proteomes" id="UP000199695"/>
    </source>
</evidence>
<evidence type="ECO:0000313" key="1">
    <source>
        <dbReference type="EMBL" id="SEN04178.1"/>
    </source>
</evidence>
<reference evidence="1 2" key="1">
    <citation type="submission" date="2016-10" db="EMBL/GenBank/DDBJ databases">
        <authorList>
            <person name="de Groot N.N."/>
        </authorList>
    </citation>
    <scope>NUCLEOTIDE SEQUENCE [LARGE SCALE GENOMIC DNA]</scope>
    <source>
        <strain evidence="1 2">DSM 46701</strain>
    </source>
</reference>
<accession>A0A1H8DC83</accession>
<dbReference type="AlphaFoldDB" id="A0A1H8DC83"/>
<proteinExistence type="predicted"/>
<name>A0A1H8DC83_9BACL</name>